<accession>A0A5K1TXT0</accession>
<evidence type="ECO:0000256" key="1">
    <source>
        <dbReference type="ARBA" id="ARBA00008431"/>
    </source>
</evidence>
<dbReference type="GO" id="GO:0022625">
    <property type="term" value="C:cytosolic large ribosomal subunit"/>
    <property type="evidence" value="ECO:0007669"/>
    <property type="project" value="TreeGrafter"/>
</dbReference>
<dbReference type="InterPro" id="IPR036351">
    <property type="entry name" value="Ribosomal_eL32_sf"/>
</dbReference>
<dbReference type="InterPro" id="IPR001515">
    <property type="entry name" value="Ribosomal_eL32"/>
</dbReference>
<dbReference type="VEuPathDB" id="AmoebaDB:EHI7A_067870"/>
<evidence type="ECO:0000313" key="5">
    <source>
        <dbReference type="Proteomes" id="UP000078387"/>
    </source>
</evidence>
<gene>
    <name evidence="4" type="ORF">CL6EHI_092430</name>
</gene>
<proteinExistence type="inferred from homology"/>
<keyword evidence="2 4" id="KW-0689">Ribosomal protein</keyword>
<dbReference type="SUPFAM" id="SSF52042">
    <property type="entry name" value="Ribosomal protein L32e"/>
    <property type="match status" value="1"/>
</dbReference>
<dbReference type="CDD" id="cd00513">
    <property type="entry name" value="Ribosomal_L32_L32e"/>
    <property type="match status" value="1"/>
</dbReference>
<keyword evidence="3" id="KW-0687">Ribonucleoprotein</keyword>
<comment type="caution">
    <text evidence="4">The sequence shown here is derived from an EMBL/GenBank/DDBJ whole genome shotgun (WGS) entry which is preliminary data.</text>
</comment>
<dbReference type="VEuPathDB" id="AmoebaDB:KM1_130240"/>
<name>A0A5K1TXT0_ENTHI</name>
<dbReference type="AlphaFoldDB" id="A0A5K1TXT0"/>
<reference evidence="4 5" key="1">
    <citation type="submission" date="2016-05" db="EMBL/GenBank/DDBJ databases">
        <title>First whole genome sequencing of Entamoeba histolytica HM1:IMSS-clone-6.</title>
        <authorList>
            <person name="Mukherjee Avik.K."/>
            <person name="Izumyama S."/>
            <person name="Nakada-Tsukui K."/>
            <person name="Nozaki T."/>
        </authorList>
    </citation>
    <scope>NUCLEOTIDE SEQUENCE [LARGE SCALE GENOMIC DNA]</scope>
    <source>
        <strain evidence="4 5">HM1:IMSS clone 6</strain>
    </source>
</reference>
<evidence type="ECO:0000313" key="4">
    <source>
        <dbReference type="EMBL" id="GAT92476.1"/>
    </source>
</evidence>
<sequence length="134" mass="15540">MVGPVTKPKIVKKYTGHFKRFDSNRFLRVKASWRVPRGIDNRLRRKFKGTNLLPKIGYGSAKATRNMLPCGLYKFPVRNTTDLEMIMMQNRKYAAEISHAVSAKKRQEIIQRAKILNIRVLNAEARIKKQEVAQ</sequence>
<dbReference type="OMA" id="QASCHRQ"/>
<dbReference type="GO" id="GO:0003735">
    <property type="term" value="F:structural constituent of ribosome"/>
    <property type="evidence" value="ECO:0007669"/>
    <property type="project" value="InterPro"/>
</dbReference>
<dbReference type="EMBL" id="BDEQ01000001">
    <property type="protein sequence ID" value="GAT92476.1"/>
    <property type="molecule type" value="Genomic_DNA"/>
</dbReference>
<comment type="similarity">
    <text evidence="1">Belongs to the eukaryotic ribosomal protein eL32 family.</text>
</comment>
<evidence type="ECO:0000256" key="3">
    <source>
        <dbReference type="ARBA" id="ARBA00023274"/>
    </source>
</evidence>
<dbReference type="Pfam" id="PF01655">
    <property type="entry name" value="Ribosomal_L32e"/>
    <property type="match status" value="1"/>
</dbReference>
<dbReference type="PANTHER" id="PTHR23413:SF1">
    <property type="entry name" value="RIBOSOMAL PROTEIN L32"/>
    <property type="match status" value="1"/>
</dbReference>
<dbReference type="Proteomes" id="UP000078387">
    <property type="component" value="Unassembled WGS sequence"/>
</dbReference>
<organism evidence="4 5">
    <name type="scientific">Entamoeba histolytica</name>
    <dbReference type="NCBI Taxonomy" id="5759"/>
    <lineage>
        <taxon>Eukaryota</taxon>
        <taxon>Amoebozoa</taxon>
        <taxon>Evosea</taxon>
        <taxon>Archamoebae</taxon>
        <taxon>Mastigamoebida</taxon>
        <taxon>Entamoebidae</taxon>
        <taxon>Entamoeba</taxon>
    </lineage>
</organism>
<dbReference type="SMART" id="SM01393">
    <property type="entry name" value="Ribosomal_L32e"/>
    <property type="match status" value="1"/>
</dbReference>
<protein>
    <submittedName>
        <fullName evidence="4">60S ribosomal protein L32 putative</fullName>
    </submittedName>
</protein>
<dbReference type="PANTHER" id="PTHR23413">
    <property type="entry name" value="60S RIBOSOMAL PROTEIN L32 AND DNA-DIRECTED RNA POLYMERASE II, SUBUNIT N"/>
    <property type="match status" value="1"/>
</dbReference>
<evidence type="ECO:0000256" key="2">
    <source>
        <dbReference type="ARBA" id="ARBA00022980"/>
    </source>
</evidence>
<dbReference type="GO" id="GO:0006412">
    <property type="term" value="P:translation"/>
    <property type="evidence" value="ECO:0007669"/>
    <property type="project" value="InterPro"/>
</dbReference>
<dbReference type="VEuPathDB" id="AmoebaDB:EHI_092430"/>
<dbReference type="VEuPathDB" id="AmoebaDB:EHI5A_107300"/>